<name>A0ABX2ZZT5_9GAMM</name>
<dbReference type="SMART" id="SM00283">
    <property type="entry name" value="MA"/>
    <property type="match status" value="1"/>
</dbReference>
<dbReference type="Pfam" id="PF00015">
    <property type="entry name" value="MCPsignal"/>
    <property type="match status" value="1"/>
</dbReference>
<evidence type="ECO:0000256" key="3">
    <source>
        <dbReference type="ARBA" id="ARBA00029447"/>
    </source>
</evidence>
<comment type="similarity">
    <text evidence="3">Belongs to the methyl-accepting chemotaxis (MCP) protein family.</text>
</comment>
<organism evidence="7 8">
    <name type="scientific">Piscirickettsia litoralis</name>
    <dbReference type="NCBI Taxonomy" id="1891921"/>
    <lineage>
        <taxon>Bacteria</taxon>
        <taxon>Pseudomonadati</taxon>
        <taxon>Pseudomonadota</taxon>
        <taxon>Gammaproteobacteria</taxon>
        <taxon>Thiotrichales</taxon>
        <taxon>Piscirickettsiaceae</taxon>
        <taxon>Piscirickettsia</taxon>
    </lineage>
</organism>
<evidence type="ECO:0000256" key="2">
    <source>
        <dbReference type="ARBA" id="ARBA00023224"/>
    </source>
</evidence>
<dbReference type="RefSeq" id="WP_069311916.1">
    <property type="nucleotide sequence ID" value="NZ_MDTU01000001.1"/>
</dbReference>
<evidence type="ECO:0000256" key="4">
    <source>
        <dbReference type="PROSITE-ProRule" id="PRU00284"/>
    </source>
</evidence>
<comment type="subcellular location">
    <subcellularLocation>
        <location evidence="1">Membrane</location>
    </subcellularLocation>
</comment>
<accession>A0ABX2ZZT5</accession>
<evidence type="ECO:0000256" key="1">
    <source>
        <dbReference type="ARBA" id="ARBA00004370"/>
    </source>
</evidence>
<gene>
    <name evidence="7" type="ORF">BGC07_03095</name>
</gene>
<dbReference type="InterPro" id="IPR004090">
    <property type="entry name" value="Chemotax_Me-accpt_rcpt"/>
</dbReference>
<dbReference type="PRINTS" id="PR00260">
    <property type="entry name" value="CHEMTRNSDUCR"/>
</dbReference>
<dbReference type="InterPro" id="IPR004089">
    <property type="entry name" value="MCPsignal_dom"/>
</dbReference>
<dbReference type="PROSITE" id="PS50111">
    <property type="entry name" value="CHEMOTAXIS_TRANSDUC_2"/>
    <property type="match status" value="1"/>
</dbReference>
<evidence type="ECO:0000313" key="7">
    <source>
        <dbReference type="EMBL" id="ODN42117.1"/>
    </source>
</evidence>
<dbReference type="SUPFAM" id="SSF58104">
    <property type="entry name" value="Methyl-accepting chemotaxis protein (MCP) signaling domain"/>
    <property type="match status" value="1"/>
</dbReference>
<evidence type="ECO:0000256" key="5">
    <source>
        <dbReference type="SAM" id="MobiDB-lite"/>
    </source>
</evidence>
<protein>
    <recommendedName>
        <fullName evidence="6">Methyl-accepting transducer domain-containing protein</fullName>
    </recommendedName>
</protein>
<dbReference type="PANTHER" id="PTHR32089:SF120">
    <property type="entry name" value="METHYL-ACCEPTING CHEMOTAXIS PROTEIN TLPQ"/>
    <property type="match status" value="1"/>
</dbReference>
<dbReference type="Proteomes" id="UP000094329">
    <property type="component" value="Unassembled WGS sequence"/>
</dbReference>
<keyword evidence="8" id="KW-1185">Reference proteome</keyword>
<evidence type="ECO:0000313" key="8">
    <source>
        <dbReference type="Proteomes" id="UP000094329"/>
    </source>
</evidence>
<dbReference type="Gene3D" id="1.10.287.950">
    <property type="entry name" value="Methyl-accepting chemotaxis protein"/>
    <property type="match status" value="1"/>
</dbReference>
<evidence type="ECO:0000259" key="6">
    <source>
        <dbReference type="PROSITE" id="PS50111"/>
    </source>
</evidence>
<proteinExistence type="inferred from homology"/>
<dbReference type="EMBL" id="MDTU01000001">
    <property type="protein sequence ID" value="ODN42117.1"/>
    <property type="molecule type" value="Genomic_DNA"/>
</dbReference>
<feature type="region of interest" description="Disordered" evidence="5">
    <location>
        <begin position="331"/>
        <end position="358"/>
    </location>
</feature>
<dbReference type="PANTHER" id="PTHR32089">
    <property type="entry name" value="METHYL-ACCEPTING CHEMOTAXIS PROTEIN MCPB"/>
    <property type="match status" value="1"/>
</dbReference>
<feature type="domain" description="Methyl-accepting transducer" evidence="6">
    <location>
        <begin position="133"/>
        <end position="297"/>
    </location>
</feature>
<reference evidence="7 8" key="1">
    <citation type="submission" date="2016-08" db="EMBL/GenBank/DDBJ databases">
        <title>Draft genome sequence of Candidatus Piscirickettsia litoralis, from seawater.</title>
        <authorList>
            <person name="Wan X."/>
            <person name="Lee A.J."/>
            <person name="Hou S."/>
            <person name="Donachie S.P."/>
        </authorList>
    </citation>
    <scope>NUCLEOTIDE SEQUENCE [LARGE SCALE GENOMIC DNA]</scope>
    <source>
        <strain evidence="7 8">Y2</strain>
    </source>
</reference>
<keyword evidence="2 4" id="KW-0807">Transducer</keyword>
<sequence>MSIFSLWWWASIRFSAVLYKQREKACLDLTAYHQKLSGQVAEQIVHATNENHDAILDSLGRASDILDQSYNQVGTNFQTVTVQSAEQHQLVQDMHEVVSDSKERLLENFILETNNTLKHYVKIVINNSKQSMRVVQEVDDMVEQLSGIFDLMADIREITEQTDLLALNAAIEAARAGDTGRGFAVVADEVRQLSFSTQKFSDAVGERVENARNKMDVTTKIISEIASTDMSSALNSKMHLEKMMLTLKEREQKVQGYVNQVTEITDKIHHKMLETVRYLQGGDIISQLMGSAISNISELEELLEQMCQGPKDSHDSQDSFSHWSDDVKAQVESFKGRRKESVHSVQQESMESGDVELF</sequence>
<comment type="caution">
    <text evidence="7">The sequence shown here is derived from an EMBL/GenBank/DDBJ whole genome shotgun (WGS) entry which is preliminary data.</text>
</comment>